<evidence type="ECO:0000256" key="3">
    <source>
        <dbReference type="ARBA" id="ARBA00011245"/>
    </source>
</evidence>
<dbReference type="CDD" id="cd08966">
    <property type="entry name" value="EcFpg-like_N"/>
    <property type="match status" value="1"/>
</dbReference>
<dbReference type="Proteomes" id="UP001369082">
    <property type="component" value="Unassembled WGS sequence"/>
</dbReference>
<sequence length="270" mass="30550">MPELPEVETSRRGISPYIIDQKINNVVLRHHQLRWPIPKDLLSLLKHKKLISVDRRAKYLLLRFENGTLLIHLGMSGSLRICQLNTPAQKHDHVDLEFQKCLLRYTDPRRFGAILWLGENPETSPLLNILGPEPLSNEFTAELLYEQAKNRKLPVKQFIMEQKVVTGVGNIYATEALFKAGISPTRSANNISLKRYQKLVLAIKEILSEAIKQGGTTLKDFVGGDGKPGYFQQTLHVYGKTGELCPYCSTALKSIKLAARNSVYCPNCQR</sequence>
<dbReference type="InterPro" id="IPR035937">
    <property type="entry name" value="FPG_N"/>
</dbReference>
<comment type="catalytic activity">
    <reaction evidence="1 15">
        <text>Hydrolysis of DNA containing ring-opened 7-methylguanine residues, releasing 2,6-diamino-4-hydroxy-5-(N-methyl)formamidopyrimidine.</text>
        <dbReference type="EC" id="3.2.2.23"/>
    </reaction>
</comment>
<dbReference type="EMBL" id="JBAKAZ010000026">
    <property type="protein sequence ID" value="MEL0629628.1"/>
    <property type="molecule type" value="Genomic_DNA"/>
</dbReference>
<reference evidence="18 19" key="1">
    <citation type="submission" date="2024-02" db="EMBL/GenBank/DDBJ databases">
        <title>Bacteria isolated from the canopy kelp, Nereocystis luetkeana.</title>
        <authorList>
            <person name="Pfister C.A."/>
            <person name="Younker I.T."/>
            <person name="Light S.H."/>
        </authorList>
    </citation>
    <scope>NUCLEOTIDE SEQUENCE [LARGE SCALE GENOMIC DNA]</scope>
    <source>
        <strain evidence="18 19">TI.1.05</strain>
    </source>
</reference>
<name>A0ABU9GQN3_9GAMM</name>
<dbReference type="SUPFAM" id="SSF46946">
    <property type="entry name" value="S13-like H2TH domain"/>
    <property type="match status" value="1"/>
</dbReference>
<dbReference type="Gene3D" id="3.20.190.10">
    <property type="entry name" value="MutM-like, N-terminal"/>
    <property type="match status" value="1"/>
</dbReference>
<evidence type="ECO:0000313" key="18">
    <source>
        <dbReference type="EMBL" id="MEL0629628.1"/>
    </source>
</evidence>
<evidence type="ECO:0000256" key="6">
    <source>
        <dbReference type="ARBA" id="ARBA00022771"/>
    </source>
</evidence>
<feature type="active site" description="Proton donor" evidence="15">
    <location>
        <position position="3"/>
    </location>
</feature>
<dbReference type="Pfam" id="PF06831">
    <property type="entry name" value="H2TH"/>
    <property type="match status" value="1"/>
</dbReference>
<evidence type="ECO:0000256" key="8">
    <source>
        <dbReference type="ARBA" id="ARBA00022833"/>
    </source>
</evidence>
<keyword evidence="11 15" id="KW-0456">Lyase</keyword>
<keyword evidence="8 15" id="KW-0862">Zinc</keyword>
<evidence type="ECO:0000256" key="10">
    <source>
        <dbReference type="ARBA" id="ARBA00023204"/>
    </source>
</evidence>
<dbReference type="Pfam" id="PF06827">
    <property type="entry name" value="zf-FPG_IleRS"/>
    <property type="match status" value="1"/>
</dbReference>
<feature type="active site" description="Schiff-base intermediate with DNA" evidence="15">
    <location>
        <position position="2"/>
    </location>
</feature>
<dbReference type="InterPro" id="IPR015886">
    <property type="entry name" value="H2TH_FPG"/>
</dbReference>
<dbReference type="SMART" id="SM01232">
    <property type="entry name" value="H2TH"/>
    <property type="match status" value="1"/>
</dbReference>
<evidence type="ECO:0000259" key="17">
    <source>
        <dbReference type="PROSITE" id="PS51068"/>
    </source>
</evidence>
<evidence type="ECO:0000256" key="15">
    <source>
        <dbReference type="HAMAP-Rule" id="MF_00103"/>
    </source>
</evidence>
<dbReference type="Gene3D" id="1.10.8.50">
    <property type="match status" value="1"/>
</dbReference>
<keyword evidence="9 15" id="KW-0238">DNA-binding</keyword>
<comment type="cofactor">
    <cofactor evidence="15">
        <name>Zn(2+)</name>
        <dbReference type="ChEBI" id="CHEBI:29105"/>
    </cofactor>
    <text evidence="15">Binds 1 zinc ion per subunit.</text>
</comment>
<gene>
    <name evidence="15 18" type="primary">mutM</name>
    <name evidence="15" type="synonym">fpg</name>
    <name evidence="18" type="ORF">V6256_08400</name>
</gene>
<dbReference type="HAMAP" id="MF_00103">
    <property type="entry name" value="Fapy_DNA_glycosyl"/>
    <property type="match status" value="1"/>
</dbReference>
<dbReference type="PANTHER" id="PTHR22993">
    <property type="entry name" value="FORMAMIDOPYRIMIDINE-DNA GLYCOSYLASE"/>
    <property type="match status" value="1"/>
</dbReference>
<feature type="active site" description="Proton donor; for beta-elimination activity" evidence="15">
    <location>
        <position position="58"/>
    </location>
</feature>
<dbReference type="GO" id="GO:0140078">
    <property type="term" value="F:class I DNA-(apurinic or apyrimidinic site) endonuclease activity"/>
    <property type="evidence" value="ECO:0007669"/>
    <property type="project" value="UniProtKB-EC"/>
</dbReference>
<dbReference type="GO" id="GO:0008534">
    <property type="term" value="F:oxidized purine nucleobase lesion DNA N-glycosylase activity"/>
    <property type="evidence" value="ECO:0007669"/>
    <property type="project" value="UniProtKB-EC"/>
</dbReference>
<accession>A0ABU9GQN3</accession>
<keyword evidence="12 15" id="KW-0511">Multifunctional enzyme</keyword>
<dbReference type="NCBIfam" id="NF002211">
    <property type="entry name" value="PRK01103.1"/>
    <property type="match status" value="1"/>
</dbReference>
<feature type="binding site" evidence="15">
    <location>
        <position position="151"/>
    </location>
    <ligand>
        <name>DNA</name>
        <dbReference type="ChEBI" id="CHEBI:16991"/>
    </ligand>
</feature>
<evidence type="ECO:0000313" key="19">
    <source>
        <dbReference type="Proteomes" id="UP001369082"/>
    </source>
</evidence>
<evidence type="ECO:0000256" key="13">
    <source>
        <dbReference type="ARBA" id="ARBA00023295"/>
    </source>
</evidence>
<dbReference type="EC" id="3.2.2.23" evidence="15"/>
<comment type="caution">
    <text evidence="18">The sequence shown here is derived from an EMBL/GenBank/DDBJ whole genome shotgun (WGS) entry which is preliminary data.</text>
</comment>
<dbReference type="InterPro" id="IPR000214">
    <property type="entry name" value="Znf_DNA_glyclase/AP_lyase"/>
</dbReference>
<feature type="binding site" evidence="15">
    <location>
        <position position="109"/>
    </location>
    <ligand>
        <name>DNA</name>
        <dbReference type="ChEBI" id="CHEBI:16991"/>
    </ligand>
</feature>
<evidence type="ECO:0000256" key="14">
    <source>
        <dbReference type="ARBA" id="ARBA00044632"/>
    </source>
</evidence>
<dbReference type="SUPFAM" id="SSF81624">
    <property type="entry name" value="N-terminal domain of MutM-like DNA repair proteins"/>
    <property type="match status" value="1"/>
</dbReference>
<feature type="active site" description="Proton donor; for delta-elimination activity" evidence="15">
    <location>
        <position position="260"/>
    </location>
</feature>
<evidence type="ECO:0000256" key="7">
    <source>
        <dbReference type="ARBA" id="ARBA00022801"/>
    </source>
</evidence>
<dbReference type="PROSITE" id="PS01242">
    <property type="entry name" value="ZF_FPG_1"/>
    <property type="match status" value="1"/>
</dbReference>
<dbReference type="InterPro" id="IPR015887">
    <property type="entry name" value="DNA_glyclase_Znf_dom_DNA_BS"/>
</dbReference>
<keyword evidence="6 15" id="KW-0863">Zinc-finger</keyword>
<comment type="function">
    <text evidence="15">Involved in base excision repair of DNA damaged by oxidation or by mutagenic agents. Acts as DNA glycosylase that recognizes and removes damaged bases. Has a preference for oxidized purines, such as 7,8-dihydro-8-oxoguanine (8-oxoG). Has AP (apurinic/apyrimidinic) lyase activity and introduces nicks in the DNA strand. Cleaves the DNA backbone by beta-delta elimination to generate a single-strand break at the site of the removed base with both 3'- and 5'-phosphates.</text>
</comment>
<dbReference type="EC" id="4.2.99.18" evidence="15"/>
<evidence type="ECO:0000256" key="11">
    <source>
        <dbReference type="ARBA" id="ARBA00023239"/>
    </source>
</evidence>
<dbReference type="InterPro" id="IPR020629">
    <property type="entry name" value="FPG_Glyclase"/>
</dbReference>
<feature type="domain" description="FPG-type" evidence="16">
    <location>
        <begin position="236"/>
        <end position="270"/>
    </location>
</feature>
<evidence type="ECO:0000256" key="2">
    <source>
        <dbReference type="ARBA" id="ARBA00009409"/>
    </source>
</evidence>
<dbReference type="InterPro" id="IPR012319">
    <property type="entry name" value="FPG_cat"/>
</dbReference>
<keyword evidence="10 15" id="KW-0234">DNA repair</keyword>
<proteinExistence type="inferred from homology"/>
<evidence type="ECO:0000256" key="1">
    <source>
        <dbReference type="ARBA" id="ARBA00001668"/>
    </source>
</evidence>
<dbReference type="RefSeq" id="WP_341597705.1">
    <property type="nucleotide sequence ID" value="NZ_JBAKAZ010000026.1"/>
</dbReference>
<evidence type="ECO:0000256" key="9">
    <source>
        <dbReference type="ARBA" id="ARBA00023125"/>
    </source>
</evidence>
<keyword evidence="19" id="KW-1185">Reference proteome</keyword>
<dbReference type="SMART" id="SM00898">
    <property type="entry name" value="Fapy_DNA_glyco"/>
    <property type="match status" value="1"/>
</dbReference>
<dbReference type="Pfam" id="PF01149">
    <property type="entry name" value="Fapy_DNA_glyco"/>
    <property type="match status" value="1"/>
</dbReference>
<comment type="catalytic activity">
    <reaction evidence="14 15">
        <text>2'-deoxyribonucleotide-(2'-deoxyribose 5'-phosphate)-2'-deoxyribonucleotide-DNA = a 3'-end 2'-deoxyribonucleotide-(2,3-dehydro-2,3-deoxyribose 5'-phosphate)-DNA + a 5'-end 5'-phospho-2'-deoxyribonucleoside-DNA + H(+)</text>
        <dbReference type="Rhea" id="RHEA:66592"/>
        <dbReference type="Rhea" id="RHEA-COMP:13180"/>
        <dbReference type="Rhea" id="RHEA-COMP:16897"/>
        <dbReference type="Rhea" id="RHEA-COMP:17067"/>
        <dbReference type="ChEBI" id="CHEBI:15378"/>
        <dbReference type="ChEBI" id="CHEBI:136412"/>
        <dbReference type="ChEBI" id="CHEBI:157695"/>
        <dbReference type="ChEBI" id="CHEBI:167181"/>
        <dbReference type="EC" id="4.2.99.18"/>
    </reaction>
</comment>
<comment type="similarity">
    <text evidence="2 15">Belongs to the FPG family.</text>
</comment>
<organism evidence="18 19">
    <name type="scientific">Psychromonas aquatilis</name>
    <dbReference type="NCBI Taxonomy" id="2005072"/>
    <lineage>
        <taxon>Bacteria</taxon>
        <taxon>Pseudomonadati</taxon>
        <taxon>Pseudomonadota</taxon>
        <taxon>Gammaproteobacteria</taxon>
        <taxon>Alteromonadales</taxon>
        <taxon>Psychromonadaceae</taxon>
        <taxon>Psychromonas</taxon>
    </lineage>
</organism>
<keyword evidence="5 15" id="KW-0227">DNA damage</keyword>
<dbReference type="NCBIfam" id="TIGR00577">
    <property type="entry name" value="fpg"/>
    <property type="match status" value="1"/>
</dbReference>
<protein>
    <recommendedName>
        <fullName evidence="15">Formamidopyrimidine-DNA glycosylase</fullName>
        <shortName evidence="15">Fapy-DNA glycosylase</shortName>
        <ecNumber evidence="15">3.2.2.23</ecNumber>
    </recommendedName>
    <alternativeName>
        <fullName evidence="15">DNA-(apurinic or apyrimidinic site) lyase MutM</fullName>
        <shortName evidence="15">AP lyase MutM</shortName>
        <ecNumber evidence="15">4.2.99.18</ecNumber>
    </alternativeName>
</protein>
<feature type="domain" description="Formamidopyrimidine-DNA glycosylase catalytic" evidence="17">
    <location>
        <begin position="2"/>
        <end position="112"/>
    </location>
</feature>
<dbReference type="PROSITE" id="PS51068">
    <property type="entry name" value="FPG_CAT"/>
    <property type="match status" value="1"/>
</dbReference>
<keyword evidence="4 15" id="KW-0479">Metal-binding</keyword>
<keyword evidence="7 15" id="KW-0378">Hydrolase</keyword>
<evidence type="ECO:0000256" key="5">
    <source>
        <dbReference type="ARBA" id="ARBA00022763"/>
    </source>
</evidence>
<evidence type="ECO:0000256" key="4">
    <source>
        <dbReference type="ARBA" id="ARBA00022723"/>
    </source>
</evidence>
<evidence type="ECO:0000259" key="16">
    <source>
        <dbReference type="PROSITE" id="PS51066"/>
    </source>
</evidence>
<keyword evidence="13 15" id="KW-0326">Glycosidase</keyword>
<dbReference type="PANTHER" id="PTHR22993:SF9">
    <property type="entry name" value="FORMAMIDOPYRIMIDINE-DNA GLYCOSYLASE"/>
    <property type="match status" value="1"/>
</dbReference>
<comment type="subunit">
    <text evidence="3 15">Monomer.</text>
</comment>
<evidence type="ECO:0000256" key="12">
    <source>
        <dbReference type="ARBA" id="ARBA00023268"/>
    </source>
</evidence>
<feature type="binding site" evidence="15">
    <location>
        <position position="91"/>
    </location>
    <ligand>
        <name>DNA</name>
        <dbReference type="ChEBI" id="CHEBI:16991"/>
    </ligand>
</feature>
<dbReference type="PROSITE" id="PS51066">
    <property type="entry name" value="ZF_FPG_2"/>
    <property type="match status" value="1"/>
</dbReference>
<dbReference type="InterPro" id="IPR010979">
    <property type="entry name" value="Ribosomal_uS13-like_H2TH"/>
</dbReference>
<dbReference type="InterPro" id="IPR010663">
    <property type="entry name" value="Znf_FPG/IleRS"/>
</dbReference>
<dbReference type="SUPFAM" id="SSF57716">
    <property type="entry name" value="Glucocorticoid receptor-like (DNA-binding domain)"/>
    <property type="match status" value="1"/>
</dbReference>